<dbReference type="PANTHER" id="PTHR32166">
    <property type="entry name" value="OSJNBA0013A04.12 PROTEIN"/>
    <property type="match status" value="1"/>
</dbReference>
<name>A0A438CHD9_VITVI</name>
<dbReference type="EMBL" id="QGNW01002225">
    <property type="protein sequence ID" value="RVW22632.1"/>
    <property type="molecule type" value="Genomic_DNA"/>
</dbReference>
<evidence type="ECO:0000313" key="4">
    <source>
        <dbReference type="Proteomes" id="UP000288805"/>
    </source>
</evidence>
<sequence length="307" mass="34935">MNMGSEYVNEDLFGLEDEDIGEEINSRTNVTNISSGGSNRGGSGGRTFSSKKPRQKGPMDHFLTPNAEMVVQNQRSGKMDQTTINDAYKKEARERACTLITRWMYEAAIPFNAVTYPSFQPMIEAIGQYGVGMKGPTFHEVRVTNLKKELALTKDLMKDHMVEWGKNGCSIMSDGWTDRKERTLVNFLVNCSKGTMFMQSIDASSMIKTGEKMFELLDKWVEQVGRLLELKRPHLYWTPCAAHCLDLMLEDIGKLPNIKRTLERAISLNGYIYNRLGLLNMMRRFTGQRELLRPAKTWFATAFITLS</sequence>
<dbReference type="PANTHER" id="PTHR32166:SF74">
    <property type="entry name" value="OS05G0256350 PROTEIN"/>
    <property type="match status" value="1"/>
</dbReference>
<evidence type="ECO:0000259" key="2">
    <source>
        <dbReference type="Pfam" id="PF04937"/>
    </source>
</evidence>
<feature type="region of interest" description="Disordered" evidence="1">
    <location>
        <begin position="24"/>
        <end position="61"/>
    </location>
</feature>
<dbReference type="Pfam" id="PF04937">
    <property type="entry name" value="DUF659"/>
    <property type="match status" value="1"/>
</dbReference>
<dbReference type="AlphaFoldDB" id="A0A438CHD9"/>
<gene>
    <name evidence="3" type="ORF">CK203_102053</name>
</gene>
<accession>A0A438CHD9</accession>
<evidence type="ECO:0000256" key="1">
    <source>
        <dbReference type="SAM" id="MobiDB-lite"/>
    </source>
</evidence>
<evidence type="ECO:0000313" key="3">
    <source>
        <dbReference type="EMBL" id="RVW22632.1"/>
    </source>
</evidence>
<comment type="caution">
    <text evidence="3">The sequence shown here is derived from an EMBL/GenBank/DDBJ whole genome shotgun (WGS) entry which is preliminary data.</text>
</comment>
<reference evidence="3 4" key="1">
    <citation type="journal article" date="2018" name="PLoS Genet.">
        <title>Population sequencing reveals clonal diversity and ancestral inbreeding in the grapevine cultivar Chardonnay.</title>
        <authorList>
            <person name="Roach M.J."/>
            <person name="Johnson D.L."/>
            <person name="Bohlmann J."/>
            <person name="van Vuuren H.J."/>
            <person name="Jones S.J."/>
            <person name="Pretorius I.S."/>
            <person name="Schmidt S.A."/>
            <person name="Borneman A.R."/>
        </authorList>
    </citation>
    <scope>NUCLEOTIDE SEQUENCE [LARGE SCALE GENOMIC DNA]</scope>
    <source>
        <strain evidence="4">cv. Chardonnay</strain>
        <tissue evidence="3">Leaf</tissue>
    </source>
</reference>
<dbReference type="InterPro" id="IPR007021">
    <property type="entry name" value="DUF659"/>
</dbReference>
<protein>
    <recommendedName>
        <fullName evidence="2">DUF659 domain-containing protein</fullName>
    </recommendedName>
</protein>
<feature type="domain" description="DUF659" evidence="2">
    <location>
        <begin position="136"/>
        <end position="226"/>
    </location>
</feature>
<dbReference type="InterPro" id="IPR012337">
    <property type="entry name" value="RNaseH-like_sf"/>
</dbReference>
<organism evidence="3 4">
    <name type="scientific">Vitis vinifera</name>
    <name type="common">Grape</name>
    <dbReference type="NCBI Taxonomy" id="29760"/>
    <lineage>
        <taxon>Eukaryota</taxon>
        <taxon>Viridiplantae</taxon>
        <taxon>Streptophyta</taxon>
        <taxon>Embryophyta</taxon>
        <taxon>Tracheophyta</taxon>
        <taxon>Spermatophyta</taxon>
        <taxon>Magnoliopsida</taxon>
        <taxon>eudicotyledons</taxon>
        <taxon>Gunneridae</taxon>
        <taxon>Pentapetalae</taxon>
        <taxon>rosids</taxon>
        <taxon>Vitales</taxon>
        <taxon>Vitaceae</taxon>
        <taxon>Viteae</taxon>
        <taxon>Vitis</taxon>
    </lineage>
</organism>
<proteinExistence type="predicted"/>
<dbReference type="Proteomes" id="UP000288805">
    <property type="component" value="Unassembled WGS sequence"/>
</dbReference>
<dbReference type="SUPFAM" id="SSF53098">
    <property type="entry name" value="Ribonuclease H-like"/>
    <property type="match status" value="1"/>
</dbReference>